<accession>A0A6G9XXH2</accession>
<evidence type="ECO:0000256" key="1">
    <source>
        <dbReference type="ARBA" id="ARBA00012266"/>
    </source>
</evidence>
<evidence type="ECO:0000256" key="3">
    <source>
        <dbReference type="ARBA" id="ARBA00023239"/>
    </source>
</evidence>
<evidence type="ECO:0000313" key="7">
    <source>
        <dbReference type="EMBL" id="QIS05533.1"/>
    </source>
</evidence>
<dbReference type="InterPro" id="IPR019999">
    <property type="entry name" value="Anth_synth_I-like"/>
</dbReference>
<evidence type="ECO:0000259" key="6">
    <source>
        <dbReference type="Pfam" id="PF00425"/>
    </source>
</evidence>
<dbReference type="AlphaFoldDB" id="A0A6G9XXH2"/>
<dbReference type="Proteomes" id="UP000501705">
    <property type="component" value="Chromosome"/>
</dbReference>
<organism evidence="7 8">
    <name type="scientific">Nocardia brasiliensis</name>
    <dbReference type="NCBI Taxonomy" id="37326"/>
    <lineage>
        <taxon>Bacteria</taxon>
        <taxon>Bacillati</taxon>
        <taxon>Actinomycetota</taxon>
        <taxon>Actinomycetes</taxon>
        <taxon>Mycobacteriales</taxon>
        <taxon>Nocardiaceae</taxon>
        <taxon>Nocardia</taxon>
    </lineage>
</organism>
<dbReference type="SUPFAM" id="SSF52317">
    <property type="entry name" value="Class I glutamine amidotransferase-like"/>
    <property type="match status" value="1"/>
</dbReference>
<dbReference type="GO" id="GO:0000162">
    <property type="term" value="P:L-tryptophan biosynthetic process"/>
    <property type="evidence" value="ECO:0007669"/>
    <property type="project" value="TreeGrafter"/>
</dbReference>
<dbReference type="GO" id="GO:0004049">
    <property type="term" value="F:anthranilate synthase activity"/>
    <property type="evidence" value="ECO:0007669"/>
    <property type="project" value="UniProtKB-EC"/>
</dbReference>
<dbReference type="SUPFAM" id="SSF56322">
    <property type="entry name" value="ADC synthase"/>
    <property type="match status" value="1"/>
</dbReference>
<evidence type="ECO:0000313" key="8">
    <source>
        <dbReference type="Proteomes" id="UP000501705"/>
    </source>
</evidence>
<dbReference type="InterPro" id="IPR006221">
    <property type="entry name" value="TrpG/PapA_dom"/>
</dbReference>
<reference evidence="7 8" key="1">
    <citation type="journal article" date="2019" name="ACS Chem. Biol.">
        <title>Identification and Mobilization of a Cryptic Antibiotic Biosynthesis Gene Locus from a Human-Pathogenic Nocardia Isolate.</title>
        <authorList>
            <person name="Herisse M."/>
            <person name="Ishida K."/>
            <person name="Porter J.L."/>
            <person name="Howden B."/>
            <person name="Hertweck C."/>
            <person name="Stinear T.P."/>
            <person name="Pidot S.J."/>
        </authorList>
    </citation>
    <scope>NUCLEOTIDE SEQUENCE [LARGE SCALE GENOMIC DNA]</scope>
    <source>
        <strain evidence="7 8">AUSMDU00024985</strain>
    </source>
</reference>
<evidence type="ECO:0000256" key="2">
    <source>
        <dbReference type="ARBA" id="ARBA00022962"/>
    </source>
</evidence>
<name>A0A6G9XXH2_NOCBR</name>
<dbReference type="CDD" id="cd01743">
    <property type="entry name" value="GATase1_Anthranilate_Synthase"/>
    <property type="match status" value="1"/>
</dbReference>
<feature type="domain" description="Glutamine amidotransferase" evidence="5">
    <location>
        <begin position="443"/>
        <end position="619"/>
    </location>
</feature>
<dbReference type="EC" id="4.1.3.27" evidence="1"/>
<dbReference type="InterPro" id="IPR017926">
    <property type="entry name" value="GATASE"/>
</dbReference>
<evidence type="ECO:0000256" key="4">
    <source>
        <dbReference type="ARBA" id="ARBA00047683"/>
    </source>
</evidence>
<dbReference type="PANTHER" id="PTHR11236:SF49">
    <property type="entry name" value="ANTHRANILATE SYNTHASE COMPONENT 1"/>
    <property type="match status" value="1"/>
</dbReference>
<comment type="catalytic activity">
    <reaction evidence="4">
        <text>chorismate + L-glutamine = anthranilate + pyruvate + L-glutamate + H(+)</text>
        <dbReference type="Rhea" id="RHEA:21732"/>
        <dbReference type="ChEBI" id="CHEBI:15361"/>
        <dbReference type="ChEBI" id="CHEBI:15378"/>
        <dbReference type="ChEBI" id="CHEBI:16567"/>
        <dbReference type="ChEBI" id="CHEBI:29748"/>
        <dbReference type="ChEBI" id="CHEBI:29985"/>
        <dbReference type="ChEBI" id="CHEBI:58359"/>
        <dbReference type="EC" id="4.1.3.27"/>
    </reaction>
</comment>
<protein>
    <recommendedName>
        <fullName evidence="1">anthranilate synthase</fullName>
        <ecNumber evidence="1">4.1.3.27</ecNumber>
    </recommendedName>
</protein>
<keyword evidence="2" id="KW-0315">Glutamine amidotransferase</keyword>
<dbReference type="EMBL" id="CP046171">
    <property type="protein sequence ID" value="QIS05533.1"/>
    <property type="molecule type" value="Genomic_DNA"/>
</dbReference>
<dbReference type="PRINTS" id="PR00096">
    <property type="entry name" value="GATASE"/>
</dbReference>
<gene>
    <name evidence="7" type="ORF">F5X71_27340</name>
</gene>
<dbReference type="InterPro" id="IPR029062">
    <property type="entry name" value="Class_I_gatase-like"/>
</dbReference>
<dbReference type="Gene3D" id="3.60.120.10">
    <property type="entry name" value="Anthranilate synthase"/>
    <property type="match status" value="1"/>
</dbReference>
<sequence>MAGGSAEYGRALLDRLLAEPRQPFAMVQRSGAEAPGTVDIMVGEFAELAGLDEVRLAEQDSGLLVLVPYRQIAERGFPCNDDGTPLLAMAVREHERTERETVLAAIGPDRLGPDSIDAAGFRFDVSDEEYRRIVQSVITDEIGTGEGSNFVISRSLIGSFGPDHLDVSLGLFRRLLSGERGAYWTYLVHTGTQTFVGASPEAHAHFDNRTVSMNPISGTYRYPPEGPTESGLLHFLADQKENDELFMVVDEELKMMSALCPAGGTVTGPFLKEMAHLAHTEYLLRGRTELGVAEVLRETMFAPTVVGSPLESATHVIARYESVGRGYYSGAIAYIDRGAGGAVRLDSAILIRTAVVDAVGRARITVGSTLVRDSDPVGEMHETYAKAAALINGSVTARWPRLAALPAVTAALQSRNSIASQFWFAEADNRQIGTASLVGGSVLLIDAADNFTTMLASMLRSLGFDLTIVSWDAEVELADYDLVVLGPGPGDPGALHDPRVLAMRRRIKQLTAADQPFAAVCLSHQILCSALGLEITRLDKPNQGVSRVISLYGTPVRAGFYNTFVARSAVDAFDSVLGRVEVSRDPATGEVYALQGERFASVQFHAESVLSQDGPAVLAAIASRLIAPPAVLAGDRVSVRG</sequence>
<dbReference type="InterPro" id="IPR005801">
    <property type="entry name" value="ADC_synthase"/>
</dbReference>
<dbReference type="PANTHER" id="PTHR11236">
    <property type="entry name" value="AMINOBENZOATE/ANTHRANILATE SYNTHASE"/>
    <property type="match status" value="1"/>
</dbReference>
<dbReference type="PRINTS" id="PR00099">
    <property type="entry name" value="CPSGATASE"/>
</dbReference>
<dbReference type="Gene3D" id="3.40.50.880">
    <property type="match status" value="1"/>
</dbReference>
<feature type="domain" description="Chorismate-utilising enzyme C-terminal" evidence="6">
    <location>
        <begin position="127"/>
        <end position="386"/>
    </location>
</feature>
<dbReference type="PROSITE" id="PS51273">
    <property type="entry name" value="GATASE_TYPE_1"/>
    <property type="match status" value="1"/>
</dbReference>
<dbReference type="Pfam" id="PF00425">
    <property type="entry name" value="Chorismate_bind"/>
    <property type="match status" value="1"/>
</dbReference>
<dbReference type="InterPro" id="IPR015890">
    <property type="entry name" value="Chorismate_C"/>
</dbReference>
<keyword evidence="3" id="KW-0456">Lyase</keyword>
<evidence type="ECO:0000259" key="5">
    <source>
        <dbReference type="Pfam" id="PF00117"/>
    </source>
</evidence>
<proteinExistence type="predicted"/>
<dbReference type="PRINTS" id="PR00097">
    <property type="entry name" value="ANTSNTHASEII"/>
</dbReference>
<dbReference type="RefSeq" id="WP_167464601.1">
    <property type="nucleotide sequence ID" value="NZ_CP046171.1"/>
</dbReference>
<dbReference type="Pfam" id="PF00117">
    <property type="entry name" value="GATase"/>
    <property type="match status" value="1"/>
</dbReference>